<keyword evidence="2" id="KW-1185">Reference proteome</keyword>
<evidence type="ECO:0000313" key="2">
    <source>
        <dbReference type="Proteomes" id="UP001319200"/>
    </source>
</evidence>
<organism evidence="1 2">
    <name type="scientific">Chryseosolibacter histidini</name>
    <dbReference type="NCBI Taxonomy" id="2782349"/>
    <lineage>
        <taxon>Bacteria</taxon>
        <taxon>Pseudomonadati</taxon>
        <taxon>Bacteroidota</taxon>
        <taxon>Cytophagia</taxon>
        <taxon>Cytophagales</taxon>
        <taxon>Chryseotaleaceae</taxon>
        <taxon>Chryseosolibacter</taxon>
    </lineage>
</organism>
<accession>A0AAP2DJU6</accession>
<dbReference type="Proteomes" id="UP001319200">
    <property type="component" value="Unassembled WGS sequence"/>
</dbReference>
<dbReference type="InterPro" id="IPR036388">
    <property type="entry name" value="WH-like_DNA-bd_sf"/>
</dbReference>
<dbReference type="AlphaFoldDB" id="A0AAP2DJU6"/>
<gene>
    <name evidence="1" type="ORF">KK083_12465</name>
</gene>
<dbReference type="Gene3D" id="1.10.10.10">
    <property type="entry name" value="Winged helix-like DNA-binding domain superfamily/Winged helix DNA-binding domain"/>
    <property type="match status" value="1"/>
</dbReference>
<name>A0AAP2DJU6_9BACT</name>
<proteinExistence type="predicted"/>
<comment type="caution">
    <text evidence="1">The sequence shown here is derived from an EMBL/GenBank/DDBJ whole genome shotgun (WGS) entry which is preliminary data.</text>
</comment>
<evidence type="ECO:0000313" key="1">
    <source>
        <dbReference type="EMBL" id="MBT1697696.1"/>
    </source>
</evidence>
<sequence length="160" mass="18361">MILEKAAREALTYLFSEYLKGPAVIYPINKISRKYRIDPVEFSDYLSDNGWIRERWIYENGDVACKVSIMGIEQINPVYVREKLRQLIGGLGEAGGSKPLINILEHKIEQYSIALDTVRQLEQLGLIEIRHPKDSIVIQLTEEGQRCYQRGAKSSFTLMV</sequence>
<dbReference type="RefSeq" id="WP_254163568.1">
    <property type="nucleotide sequence ID" value="NZ_JAHESF010000010.1"/>
</dbReference>
<reference evidence="1 2" key="1">
    <citation type="submission" date="2021-05" db="EMBL/GenBank/DDBJ databases">
        <title>A Polyphasic approach of four new species of the genus Ohtaekwangia: Ohtaekwangia histidinii sp. nov., Ohtaekwangia cretensis sp. nov., Ohtaekwangia indiensis sp. nov., Ohtaekwangia reichenbachii sp. nov. from diverse environment.</title>
        <authorList>
            <person name="Octaviana S."/>
        </authorList>
    </citation>
    <scope>NUCLEOTIDE SEQUENCE [LARGE SCALE GENOMIC DNA]</scope>
    <source>
        <strain evidence="1 2">PWU4</strain>
    </source>
</reference>
<dbReference type="EMBL" id="JAHESF010000010">
    <property type="protein sequence ID" value="MBT1697696.1"/>
    <property type="molecule type" value="Genomic_DNA"/>
</dbReference>
<protein>
    <submittedName>
        <fullName evidence="1">Uncharacterized protein</fullName>
    </submittedName>
</protein>